<evidence type="ECO:0000313" key="2">
    <source>
        <dbReference type="EMBL" id="KAE9054259.1"/>
    </source>
</evidence>
<keyword evidence="1" id="KW-1133">Transmembrane helix</keyword>
<keyword evidence="1" id="KW-0812">Transmembrane</keyword>
<evidence type="ECO:0000256" key="1">
    <source>
        <dbReference type="SAM" id="Phobius"/>
    </source>
</evidence>
<dbReference type="Proteomes" id="UP000441208">
    <property type="component" value="Unassembled WGS sequence"/>
</dbReference>
<dbReference type="AlphaFoldDB" id="A0A6A3PHD2"/>
<evidence type="ECO:0000313" key="3">
    <source>
        <dbReference type="Proteomes" id="UP000441208"/>
    </source>
</evidence>
<dbReference type="EMBL" id="QXFZ01009913">
    <property type="protein sequence ID" value="KAE9054259.1"/>
    <property type="molecule type" value="Genomic_DNA"/>
</dbReference>
<organism evidence="2 3">
    <name type="scientific">Phytophthora fragariae</name>
    <dbReference type="NCBI Taxonomy" id="53985"/>
    <lineage>
        <taxon>Eukaryota</taxon>
        <taxon>Sar</taxon>
        <taxon>Stramenopiles</taxon>
        <taxon>Oomycota</taxon>
        <taxon>Peronosporomycetes</taxon>
        <taxon>Peronosporales</taxon>
        <taxon>Peronosporaceae</taxon>
        <taxon>Phytophthora</taxon>
    </lineage>
</organism>
<accession>A0A6A3PHD2</accession>
<protein>
    <submittedName>
        <fullName evidence="2">Uncharacterized protein</fullName>
    </submittedName>
</protein>
<feature type="transmembrane region" description="Helical" evidence="1">
    <location>
        <begin position="23"/>
        <end position="42"/>
    </location>
</feature>
<name>A0A6A3PHD2_9STRA</name>
<keyword evidence="1" id="KW-0472">Membrane</keyword>
<proteinExistence type="predicted"/>
<sequence>MCIPFHCILTALTSTRCNPMNSATLLVVVACLNAVAAVHTAVSRPLPSYFHNDAPTATWTWVASRAPIEEGNSCHNV</sequence>
<comment type="caution">
    <text evidence="2">The sequence shown here is derived from an EMBL/GenBank/DDBJ whole genome shotgun (WGS) entry which is preliminary data.</text>
</comment>
<reference evidence="2 3" key="1">
    <citation type="submission" date="2018-08" db="EMBL/GenBank/DDBJ databases">
        <title>Genomic investigation of the strawberry pathogen Phytophthora fragariae indicates pathogenicity is determined by transcriptional variation in three key races.</title>
        <authorList>
            <person name="Adams T.M."/>
            <person name="Armitage A.D."/>
            <person name="Sobczyk M.K."/>
            <person name="Bates H.J."/>
            <person name="Dunwell J.M."/>
            <person name="Nellist C.F."/>
            <person name="Harrison R.J."/>
        </authorList>
    </citation>
    <scope>NUCLEOTIDE SEQUENCE [LARGE SCALE GENOMIC DNA]</scope>
    <source>
        <strain evidence="2 3">NOV-71</strain>
    </source>
</reference>
<gene>
    <name evidence="2" type="ORF">PF007_g32686</name>
</gene>